<evidence type="ECO:0000313" key="2">
    <source>
        <dbReference type="EMBL" id="EMZ33047.1"/>
    </source>
</evidence>
<comment type="caution">
    <text evidence="2">The sequence shown here is derived from an EMBL/GenBank/DDBJ whole genome shotgun (WGS) entry which is preliminary data.</text>
</comment>
<dbReference type="HOGENOM" id="CLU_066828_1_0_9"/>
<evidence type="ECO:0008006" key="4">
    <source>
        <dbReference type="Google" id="ProtNLM"/>
    </source>
</evidence>
<keyword evidence="1" id="KW-1133">Transmembrane helix</keyword>
<evidence type="ECO:0000256" key="1">
    <source>
        <dbReference type="SAM" id="Phobius"/>
    </source>
</evidence>
<name>N2AUW0_9FIRM</name>
<dbReference type="STRING" id="1235802.C823_01465"/>
<dbReference type="AlphaFoldDB" id="N2AUW0"/>
<keyword evidence="1" id="KW-0812">Transmembrane</keyword>
<reference evidence="2 3" key="1">
    <citation type="journal article" date="2014" name="Genome Announc.">
        <title>Draft genome sequences of the altered schaedler flora, a defined bacterial community from gnotobiotic mice.</title>
        <authorList>
            <person name="Wannemuehler M.J."/>
            <person name="Overstreet A.M."/>
            <person name="Ward D.V."/>
            <person name="Phillips G.J."/>
        </authorList>
    </citation>
    <scope>NUCLEOTIDE SEQUENCE [LARGE SCALE GENOMIC DNA]</scope>
    <source>
        <strain evidence="2 3">ASF492</strain>
    </source>
</reference>
<protein>
    <recommendedName>
        <fullName evidence="4">Pilus assembly protein</fullName>
    </recommendedName>
</protein>
<dbReference type="Proteomes" id="UP000012589">
    <property type="component" value="Unassembled WGS sequence"/>
</dbReference>
<keyword evidence="1" id="KW-0472">Membrane</keyword>
<gene>
    <name evidence="2" type="ORF">C823_01465</name>
</gene>
<feature type="transmembrane region" description="Helical" evidence="1">
    <location>
        <begin position="66"/>
        <end position="90"/>
    </location>
</feature>
<accession>N2AUW0</accession>
<proteinExistence type="predicted"/>
<dbReference type="EMBL" id="AQFT01000041">
    <property type="protein sequence ID" value="EMZ33047.1"/>
    <property type="molecule type" value="Genomic_DNA"/>
</dbReference>
<evidence type="ECO:0000313" key="3">
    <source>
        <dbReference type="Proteomes" id="UP000012589"/>
    </source>
</evidence>
<dbReference type="PATRIC" id="fig|1235802.3.peg.1560"/>
<dbReference type="eggNOG" id="COG4961">
    <property type="taxonomic scope" value="Bacteria"/>
</dbReference>
<keyword evidence="3" id="KW-1185">Reference proteome</keyword>
<organism evidence="2 3">
    <name type="scientific">Eubacterium plexicaudatum ASF492</name>
    <dbReference type="NCBI Taxonomy" id="1235802"/>
    <lineage>
        <taxon>Bacteria</taxon>
        <taxon>Bacillati</taxon>
        <taxon>Bacillota</taxon>
        <taxon>Clostridia</taxon>
        <taxon>Eubacteriales</taxon>
        <taxon>Eubacteriaceae</taxon>
        <taxon>Eubacterium</taxon>
    </lineage>
</organism>
<sequence length="321" mass="36505">MKNTASVPNIQKGRCIVVSLGLKRNESKYTTIHIEKTLSISPKKFLNNIISGVQNRGTARCTCFKAILTIETAVVLPFFVCFMVFVLYFFRLLQIQAGVSQALQYAGRRVAAEYSVQAGKEKETDGKTEQSDLLGLVRARLLFEKQLKKQKCPIRYISHGTAGISLMQSDFSDHYVELKAVYRMKLPISLFGNIQYRIVQQAKCRKWTGYAIGQDTQDEETWLYYTEHGTVYHASRDCTHLDLSIRGITYTQVGSSRNKNGGKYHKCERCNHADIGNSMVYITDYGDRYHMSLVCGSLKRSIYMIRRSKATEKRMCSKCGG</sequence>